<accession>A4A0C1</accession>
<sequence>MEEDPFIKQMKPEELKIEDEVY</sequence>
<dbReference type="Proteomes" id="UP000004358">
    <property type="component" value="Unassembled WGS sequence"/>
</dbReference>
<protein>
    <submittedName>
        <fullName evidence="1">Uncharacterized protein</fullName>
    </submittedName>
</protein>
<gene>
    <name evidence="1" type="ORF">DSM3645_25267</name>
</gene>
<reference evidence="1 2" key="1">
    <citation type="submission" date="2006-02" db="EMBL/GenBank/DDBJ databases">
        <authorList>
            <person name="Amann R."/>
            <person name="Ferriera S."/>
            <person name="Johnson J."/>
            <person name="Kravitz S."/>
            <person name="Halpern A."/>
            <person name="Remington K."/>
            <person name="Beeson K."/>
            <person name="Tran B."/>
            <person name="Rogers Y.-H."/>
            <person name="Friedman R."/>
            <person name="Venter J.C."/>
        </authorList>
    </citation>
    <scope>NUCLEOTIDE SEQUENCE [LARGE SCALE GENOMIC DNA]</scope>
    <source>
        <strain evidence="1 2">DSM 3645</strain>
    </source>
</reference>
<dbReference type="AlphaFoldDB" id="A4A0C1"/>
<dbReference type="EMBL" id="AANZ01000028">
    <property type="protein sequence ID" value="EAQ77741.1"/>
    <property type="molecule type" value="Genomic_DNA"/>
</dbReference>
<evidence type="ECO:0000313" key="2">
    <source>
        <dbReference type="Proteomes" id="UP000004358"/>
    </source>
</evidence>
<proteinExistence type="predicted"/>
<comment type="caution">
    <text evidence="1">The sequence shown here is derived from an EMBL/GenBank/DDBJ whole genome shotgun (WGS) entry which is preliminary data.</text>
</comment>
<evidence type="ECO:0000313" key="1">
    <source>
        <dbReference type="EMBL" id="EAQ77741.1"/>
    </source>
</evidence>
<organism evidence="1 2">
    <name type="scientific">Blastopirellula marina DSM 3645</name>
    <dbReference type="NCBI Taxonomy" id="314230"/>
    <lineage>
        <taxon>Bacteria</taxon>
        <taxon>Pseudomonadati</taxon>
        <taxon>Planctomycetota</taxon>
        <taxon>Planctomycetia</taxon>
        <taxon>Pirellulales</taxon>
        <taxon>Pirellulaceae</taxon>
        <taxon>Blastopirellula</taxon>
    </lineage>
</organism>
<name>A4A0C1_9BACT</name>
<dbReference type="HOGENOM" id="CLU_3424602_0_0_0"/>